<feature type="domain" description="Tail specific protease" evidence="2">
    <location>
        <begin position="249"/>
        <end position="398"/>
    </location>
</feature>
<accession>A0A108UA29</accession>
<name>A0A108UA29_9GAMM</name>
<dbReference type="Gene3D" id="3.90.226.10">
    <property type="entry name" value="2-enoyl-CoA Hydratase, Chain A, domain 1"/>
    <property type="match status" value="1"/>
</dbReference>
<feature type="signal peptide" evidence="1">
    <location>
        <begin position="1"/>
        <end position="26"/>
    </location>
</feature>
<organism evidence="3 4">
    <name type="scientific">Lysobacter capsici AZ78</name>
    <dbReference type="NCBI Taxonomy" id="1444315"/>
    <lineage>
        <taxon>Bacteria</taxon>
        <taxon>Pseudomonadati</taxon>
        <taxon>Pseudomonadota</taxon>
        <taxon>Gammaproteobacteria</taxon>
        <taxon>Lysobacterales</taxon>
        <taxon>Lysobacteraceae</taxon>
        <taxon>Lysobacter</taxon>
    </lineage>
</organism>
<sequence>MDVRVARLKSLAVAWLASLLALPASAAELATPQQLREDLQTIADTLRDQHPEASHSVAPASLRRALASARARLDAPMDRDQAWLQLAPLNSVLADAHTLVAYPDWRGDLKAHVAAGGGVFPYEVHVDGERGELFVVADLGGARSEQARARITRINGVSARRVIERLMRLTHGDSPAFRARLLEQRWAFYYWRAYGDPARFDIALRPVAAAAPSRLALSLPAASRLPALLAGDQNFERTFGFELRPERAAVLRIDSFVWSDPARFYAFTEDAFAQIKRHGVRKLIVDIRDNGGGDDELWMRGLLRHIADRPYRNGSTYRKRVLAKFRSGEEVTGAIVRGEKTGLIEPVADDPLHYDGELIVLIGPATYSSSVLFANTVQDFGFGRVAGARGGVVRSRQSGSVQETRLPHSGLMFYWPRFVLDRPVPRKSPWLQPDLIVRDDPFDARVAIEQLLALPAER</sequence>
<dbReference type="EMBL" id="JAJA02000001">
    <property type="protein sequence ID" value="KWS05323.1"/>
    <property type="molecule type" value="Genomic_DNA"/>
</dbReference>
<gene>
    <name evidence="3" type="ORF">AZ78_2874</name>
</gene>
<dbReference type="InterPro" id="IPR029045">
    <property type="entry name" value="ClpP/crotonase-like_dom_sf"/>
</dbReference>
<dbReference type="InterPro" id="IPR005151">
    <property type="entry name" value="Tail-specific_protease"/>
</dbReference>
<evidence type="ECO:0000256" key="1">
    <source>
        <dbReference type="SAM" id="SignalP"/>
    </source>
</evidence>
<dbReference type="RefSeq" id="WP_060410534.1">
    <property type="nucleotide sequence ID" value="NZ_JAJA02000001.1"/>
</dbReference>
<reference evidence="3 4" key="1">
    <citation type="journal article" date="2014" name="Genome Announc.">
        <title>Draft Genome Sequence of Lysobacter capsici AZ78, a Bacterium Antagonistic to Plant-Pathogenic Oomycetes.</title>
        <authorList>
            <person name="Puopolo G."/>
            <person name="Sonego P."/>
            <person name="Engelen K."/>
            <person name="Pertot I."/>
        </authorList>
    </citation>
    <scope>NUCLEOTIDE SEQUENCE [LARGE SCALE GENOMIC DNA]</scope>
    <source>
        <strain evidence="3 4">AZ78</strain>
    </source>
</reference>
<comment type="caution">
    <text evidence="3">The sequence shown here is derived from an EMBL/GenBank/DDBJ whole genome shotgun (WGS) entry which is preliminary data.</text>
</comment>
<proteinExistence type="predicted"/>
<dbReference type="GO" id="GO:0008236">
    <property type="term" value="F:serine-type peptidase activity"/>
    <property type="evidence" value="ECO:0007669"/>
    <property type="project" value="InterPro"/>
</dbReference>
<evidence type="ECO:0000259" key="2">
    <source>
        <dbReference type="Pfam" id="PF03572"/>
    </source>
</evidence>
<keyword evidence="4" id="KW-1185">Reference proteome</keyword>
<protein>
    <submittedName>
        <fullName evidence="3">Peptidase, S41 family</fullName>
    </submittedName>
</protein>
<dbReference type="OrthoDB" id="6397760at2"/>
<dbReference type="SUPFAM" id="SSF52096">
    <property type="entry name" value="ClpP/crotonase"/>
    <property type="match status" value="1"/>
</dbReference>
<dbReference type="Pfam" id="PF03572">
    <property type="entry name" value="Peptidase_S41"/>
    <property type="match status" value="1"/>
</dbReference>
<evidence type="ECO:0000313" key="3">
    <source>
        <dbReference type="EMBL" id="KWS05323.1"/>
    </source>
</evidence>
<feature type="chain" id="PRO_5007131757" evidence="1">
    <location>
        <begin position="27"/>
        <end position="458"/>
    </location>
</feature>
<dbReference type="AlphaFoldDB" id="A0A108UA29"/>
<keyword evidence="1" id="KW-0732">Signal</keyword>
<evidence type="ECO:0000313" key="4">
    <source>
        <dbReference type="Proteomes" id="UP000023435"/>
    </source>
</evidence>
<dbReference type="Proteomes" id="UP000023435">
    <property type="component" value="Unassembled WGS sequence"/>
</dbReference>
<dbReference type="GO" id="GO:0006508">
    <property type="term" value="P:proteolysis"/>
    <property type="evidence" value="ECO:0007669"/>
    <property type="project" value="InterPro"/>
</dbReference>